<evidence type="ECO:0000259" key="2">
    <source>
        <dbReference type="Pfam" id="PF02371"/>
    </source>
</evidence>
<protein>
    <submittedName>
        <fullName evidence="3">Transposase repeat family ISChy1</fullName>
    </submittedName>
</protein>
<dbReference type="NCBIfam" id="NF033542">
    <property type="entry name" value="transpos_IS110"/>
    <property type="match status" value="1"/>
</dbReference>
<reference evidence="3 4" key="1">
    <citation type="journal article" date="2009" name="J. Bacteriol.">
        <title>The genome of Thermosipho africanus TCF52B: lateral genetic connections to the Firmicutes and Archaea.</title>
        <authorList>
            <person name="Nesboe C.L."/>
            <person name="Bapteste E."/>
            <person name="Curtis B."/>
            <person name="Dahle H."/>
            <person name="Lopez P."/>
            <person name="Macleod D."/>
            <person name="Dlutek M."/>
            <person name="Bowman S."/>
            <person name="Zhaxybayeva O."/>
            <person name="Birkeland N.-K."/>
            <person name="Doolittle W.F."/>
        </authorList>
    </citation>
    <scope>NUCLEOTIDE SEQUENCE [LARGE SCALE GENOMIC DNA]</scope>
    <source>
        <strain evidence="3 4">TCF52B</strain>
    </source>
</reference>
<name>C0QMW3_THEAB</name>
<dbReference type="AlphaFoldDB" id="C0QMW3"/>
<dbReference type="Proteomes" id="UP000002453">
    <property type="component" value="Chromosome"/>
</dbReference>
<dbReference type="eggNOG" id="COG3547">
    <property type="taxonomic scope" value="Bacteria"/>
</dbReference>
<gene>
    <name evidence="3" type="ordered locus">THA_2037</name>
</gene>
<evidence type="ECO:0000313" key="3">
    <source>
        <dbReference type="EMBL" id="ACN29530.1"/>
    </source>
</evidence>
<dbReference type="OrthoDB" id="9811278at2"/>
<dbReference type="InterPro" id="IPR003346">
    <property type="entry name" value="Transposase_20"/>
</dbReference>
<dbReference type="KEGG" id="taf:THA_2037"/>
<organism evidence="3 4">
    <name type="scientific">Thermosipho africanus (strain TCF52B)</name>
    <dbReference type="NCBI Taxonomy" id="484019"/>
    <lineage>
        <taxon>Bacteria</taxon>
        <taxon>Thermotogati</taxon>
        <taxon>Thermotogota</taxon>
        <taxon>Thermotogae</taxon>
        <taxon>Thermotogales</taxon>
        <taxon>Fervidobacteriaceae</taxon>
        <taxon>Thermosipho</taxon>
    </lineage>
</organism>
<proteinExistence type="predicted"/>
<dbReference type="InterPro" id="IPR002525">
    <property type="entry name" value="Transp_IS110-like_N"/>
</dbReference>
<accession>C0QMW3</accession>
<evidence type="ECO:0000313" key="4">
    <source>
        <dbReference type="Proteomes" id="UP000002453"/>
    </source>
</evidence>
<dbReference type="GO" id="GO:0004803">
    <property type="term" value="F:transposase activity"/>
    <property type="evidence" value="ECO:0007669"/>
    <property type="project" value="InterPro"/>
</dbReference>
<dbReference type="Pfam" id="PF02371">
    <property type="entry name" value="Transposase_20"/>
    <property type="match status" value="1"/>
</dbReference>
<dbReference type="STRING" id="484019.THA_2037"/>
<dbReference type="PANTHER" id="PTHR33055:SF13">
    <property type="entry name" value="TRANSPOSASE"/>
    <property type="match status" value="1"/>
</dbReference>
<dbReference type="EMBL" id="CP001185">
    <property type="protein sequence ID" value="ACN29530.1"/>
    <property type="molecule type" value="Genomic_DNA"/>
</dbReference>
<dbReference type="Pfam" id="PF01548">
    <property type="entry name" value="DEDD_Tnp_IS110"/>
    <property type="match status" value="1"/>
</dbReference>
<dbReference type="HOGENOM" id="CLU_036902_4_4_0"/>
<dbReference type="GO" id="GO:0006313">
    <property type="term" value="P:DNA transposition"/>
    <property type="evidence" value="ECO:0007669"/>
    <property type="project" value="InterPro"/>
</dbReference>
<feature type="domain" description="Transposase IS116/IS110/IS902 C-terminal" evidence="2">
    <location>
        <begin position="257"/>
        <end position="342"/>
    </location>
</feature>
<dbReference type="PANTHER" id="PTHR33055">
    <property type="entry name" value="TRANSPOSASE FOR INSERTION SEQUENCE ELEMENT IS1111A"/>
    <property type="match status" value="1"/>
</dbReference>
<keyword evidence="4" id="KW-1185">Reference proteome</keyword>
<sequence>MAILAIDVSKSSLSFYSDFIGKGFVDNSPQGIFDLFNKASSSSSDFILVLESTGVYSFDVANYFFQNHIPVFWVKTDNMKLYRKILNRPKTDKIDAKLIFDIASKFPDSLVPFVNNSYIISELRNLTRLYLKLNEDIARLKLRLYSYVSLYFPKLDFKLNKTYESLLKDFTVEEIATMPLEELFEYIAKVSRHIVSSKDLAEKIQSLAKNALRLSPNPSNTLRLSIVSTIELIQHYEKQINLVKKEISKLIKRIPNTLTTVKGIGDITAAGIIAEIGDINRFRNASALASYAGLVWNIKQSGNYKSENTQLTKKGNKYLRTYLVMAANSLRIYDPIFKDYYQRKYTQTTTHKHMRALILSARKLVNLVYYLLKNNVPYVPNR</sequence>
<evidence type="ECO:0000259" key="1">
    <source>
        <dbReference type="Pfam" id="PF01548"/>
    </source>
</evidence>
<feature type="domain" description="Transposase IS110-like N-terminal" evidence="1">
    <location>
        <begin position="21"/>
        <end position="153"/>
    </location>
</feature>
<dbReference type="GO" id="GO:0003677">
    <property type="term" value="F:DNA binding"/>
    <property type="evidence" value="ECO:0007669"/>
    <property type="project" value="InterPro"/>
</dbReference>
<dbReference type="RefSeq" id="WP_012580552.1">
    <property type="nucleotide sequence ID" value="NC_011653.1"/>
</dbReference>
<dbReference type="InterPro" id="IPR047650">
    <property type="entry name" value="Transpos_IS110"/>
</dbReference>